<comment type="caution">
    <text evidence="2">The sequence shown here is derived from an EMBL/GenBank/DDBJ whole genome shotgun (WGS) entry which is preliminary data.</text>
</comment>
<dbReference type="OrthoDB" id="56388at2"/>
<sequence>MTVTRAEVQQLLDQVALTPRFERTAAAEELVRVADASADDEMRFRARLELVESFFYATAKHRMFAPFAYLVRCYDAEPDWLTDADRHRVLWLHKWMVVDLLDHPEISLAQLESVLGGMRDRYVAAGEGLAPVLSCAYVLHAHVHGAAASEAEYLEWRRAPRTRLSDCKGCEPDQRISHLAELGRHQEVVDELGPVVRGEVGCSEQPQRAVAMALASIVELGDVETAAASHRSAYRASRRNPGETAAVARHLEVLARTGNVSRGLDVLTEQLDALDRPSTPMTGMQLAAAATRLLRRVVEAGDGDLLVHGRGREPERAVDLLARVEAQALTTARRFDERNGTTTVGDGIRRWISAPDLPTLPLGSTHPDRTTARPLDLPRVPAHPALQEDVDLDALDVAALADLAALAQRVAHRPTWGRLAAHWSARRDTETAVVRPRADLDAFCAWSSPDPEPELTRSAAQLYRQLGDEAEAVLVELLGDLRAGLPIEPEPVLRAVDATGTTSQRALVRSRLAVDAPDDLAARLRGEALDLLAAVSELTPHDRGLVARLRLATAPDGPVLEPLEDDEEPEVRVQVLGGRAGAGANAGDLTGTFALLDDAATVARRAGAPALALHVEAARARAFVASGDHERAEAHAMSVAAAALDEDLADVAIDCRTLVAQIMARRGRELEAIELAESTLGIVPRDRVVPRRQRRYRTEQRLSLLDLASRLSSAMAEPDRAGALAREAVELATGPDGTAALACHALHRLAGLRESVDAVEATRIYAEALDAAIVSGLDAAALVIRRDRIWARFDADGLDAALADLQSARTANDVAQARILADPSAAGDLETWDFPWEDATLRTLSAQLLRQADEYQRALDELEGLPEAWQALGDGARALDSETLRGIALLEVGRDEEGLALLDDVAVRARAAGATQVGSHAAGSAATWLDQAGRPDEAQAFWERHFGDDG</sequence>
<protein>
    <submittedName>
        <fullName evidence="2">Uncharacterized protein</fullName>
    </submittedName>
</protein>
<evidence type="ECO:0000313" key="2">
    <source>
        <dbReference type="EMBL" id="GEM00151.1"/>
    </source>
</evidence>
<organism evidence="2 3">
    <name type="scientific">Cellulomonas terrae</name>
    <dbReference type="NCBI Taxonomy" id="311234"/>
    <lineage>
        <taxon>Bacteria</taxon>
        <taxon>Bacillati</taxon>
        <taxon>Actinomycetota</taxon>
        <taxon>Actinomycetes</taxon>
        <taxon>Micrococcales</taxon>
        <taxon>Cellulomonadaceae</taxon>
        <taxon>Cellulomonas</taxon>
    </lineage>
</organism>
<dbReference type="AlphaFoldDB" id="A0A511JQ46"/>
<feature type="region of interest" description="Disordered" evidence="1">
    <location>
        <begin position="356"/>
        <end position="376"/>
    </location>
</feature>
<accession>A0A511JQ46</accession>
<reference evidence="2 3" key="1">
    <citation type="submission" date="2019-07" db="EMBL/GenBank/DDBJ databases">
        <title>Whole genome shotgun sequence of Cellulomonas terrae NBRC 100819.</title>
        <authorList>
            <person name="Hosoyama A."/>
            <person name="Uohara A."/>
            <person name="Ohji S."/>
            <person name="Ichikawa N."/>
        </authorList>
    </citation>
    <scope>NUCLEOTIDE SEQUENCE [LARGE SCALE GENOMIC DNA]</scope>
    <source>
        <strain evidence="2 3">NBRC 100819</strain>
    </source>
</reference>
<gene>
    <name evidence="2" type="ORF">CTE05_36970</name>
</gene>
<evidence type="ECO:0000256" key="1">
    <source>
        <dbReference type="SAM" id="MobiDB-lite"/>
    </source>
</evidence>
<keyword evidence="3" id="KW-1185">Reference proteome</keyword>
<dbReference type="EMBL" id="BJWH01000028">
    <property type="protein sequence ID" value="GEM00151.1"/>
    <property type="molecule type" value="Genomic_DNA"/>
</dbReference>
<name>A0A511JQ46_9CELL</name>
<dbReference type="RefSeq" id="WP_146847750.1">
    <property type="nucleotide sequence ID" value="NZ_BJWH01000028.1"/>
</dbReference>
<proteinExistence type="predicted"/>
<evidence type="ECO:0000313" key="3">
    <source>
        <dbReference type="Proteomes" id="UP000321049"/>
    </source>
</evidence>
<dbReference type="Proteomes" id="UP000321049">
    <property type="component" value="Unassembled WGS sequence"/>
</dbReference>